<name>A0AAW2EZJ3_9HYME</name>
<feature type="region of interest" description="Disordered" evidence="1">
    <location>
        <begin position="1"/>
        <end position="66"/>
    </location>
</feature>
<sequence length="163" mass="19933">MRKRERERERERKKERKPDGKGNGGCPPDRRRVGQENGAERERKIKKKRKRTEWRRRCREDGGERGRVSWNAAVVPVYTRAGPSLCQGICVFMWNTGEPRRERDREKKRRKRHEGEREKERKRERKNREQERIFSCEREERRRREEPMASQGVLPFRYEGASR</sequence>
<evidence type="ECO:0000313" key="3">
    <source>
        <dbReference type="Proteomes" id="UP001430953"/>
    </source>
</evidence>
<gene>
    <name evidence="2" type="ORF">PUN28_014333</name>
</gene>
<protein>
    <submittedName>
        <fullName evidence="2">Uncharacterized protein</fullName>
    </submittedName>
</protein>
<feature type="region of interest" description="Disordered" evidence="1">
    <location>
        <begin position="97"/>
        <end position="163"/>
    </location>
</feature>
<reference evidence="2 3" key="1">
    <citation type="submission" date="2023-03" db="EMBL/GenBank/DDBJ databases">
        <title>High recombination rates correlate with genetic variation in Cardiocondyla obscurior ants.</title>
        <authorList>
            <person name="Errbii M."/>
        </authorList>
    </citation>
    <scope>NUCLEOTIDE SEQUENCE [LARGE SCALE GENOMIC DNA]</scope>
    <source>
        <strain evidence="2">Alpha-2009</strain>
        <tissue evidence="2">Whole body</tissue>
    </source>
</reference>
<dbReference type="Proteomes" id="UP001430953">
    <property type="component" value="Unassembled WGS sequence"/>
</dbReference>
<accession>A0AAW2EZJ3</accession>
<evidence type="ECO:0000256" key="1">
    <source>
        <dbReference type="SAM" id="MobiDB-lite"/>
    </source>
</evidence>
<feature type="compositionally biased region" description="Basic residues" evidence="1">
    <location>
        <begin position="44"/>
        <end position="57"/>
    </location>
</feature>
<dbReference type="EMBL" id="JADYXP020000015">
    <property type="protein sequence ID" value="KAL0109168.1"/>
    <property type="molecule type" value="Genomic_DNA"/>
</dbReference>
<proteinExistence type="predicted"/>
<feature type="compositionally biased region" description="Basic and acidic residues" evidence="1">
    <location>
        <begin position="113"/>
        <end position="147"/>
    </location>
</feature>
<dbReference type="AlphaFoldDB" id="A0AAW2EZJ3"/>
<organism evidence="2 3">
    <name type="scientific">Cardiocondyla obscurior</name>
    <dbReference type="NCBI Taxonomy" id="286306"/>
    <lineage>
        <taxon>Eukaryota</taxon>
        <taxon>Metazoa</taxon>
        <taxon>Ecdysozoa</taxon>
        <taxon>Arthropoda</taxon>
        <taxon>Hexapoda</taxon>
        <taxon>Insecta</taxon>
        <taxon>Pterygota</taxon>
        <taxon>Neoptera</taxon>
        <taxon>Endopterygota</taxon>
        <taxon>Hymenoptera</taxon>
        <taxon>Apocrita</taxon>
        <taxon>Aculeata</taxon>
        <taxon>Formicoidea</taxon>
        <taxon>Formicidae</taxon>
        <taxon>Myrmicinae</taxon>
        <taxon>Cardiocondyla</taxon>
    </lineage>
</organism>
<feature type="compositionally biased region" description="Basic and acidic residues" evidence="1">
    <location>
        <begin position="1"/>
        <end position="20"/>
    </location>
</feature>
<evidence type="ECO:0000313" key="2">
    <source>
        <dbReference type="EMBL" id="KAL0109168.1"/>
    </source>
</evidence>
<keyword evidence="3" id="KW-1185">Reference proteome</keyword>
<comment type="caution">
    <text evidence="2">The sequence shown here is derived from an EMBL/GenBank/DDBJ whole genome shotgun (WGS) entry which is preliminary data.</text>
</comment>
<feature type="compositionally biased region" description="Basic and acidic residues" evidence="1">
    <location>
        <begin position="28"/>
        <end position="43"/>
    </location>
</feature>